<keyword evidence="1" id="KW-0813">Transport</keyword>
<keyword evidence="7" id="KW-0732">Signal</keyword>
<dbReference type="PANTHER" id="PTHR40942">
    <property type="match status" value="1"/>
</dbReference>
<dbReference type="InterPro" id="IPR036909">
    <property type="entry name" value="Cyt_c-like_dom_sf"/>
</dbReference>
<keyword evidence="5 6" id="KW-0408">Iron</keyword>
<evidence type="ECO:0000256" key="2">
    <source>
        <dbReference type="ARBA" id="ARBA00022617"/>
    </source>
</evidence>
<dbReference type="Pfam" id="PF13442">
    <property type="entry name" value="Cytochrome_CBB3"/>
    <property type="match status" value="1"/>
</dbReference>
<evidence type="ECO:0000256" key="5">
    <source>
        <dbReference type="ARBA" id="ARBA00023004"/>
    </source>
</evidence>
<evidence type="ECO:0000313" key="10">
    <source>
        <dbReference type="Proteomes" id="UP001057498"/>
    </source>
</evidence>
<dbReference type="PROSITE" id="PS51007">
    <property type="entry name" value="CYTC"/>
    <property type="match status" value="1"/>
</dbReference>
<feature type="chain" id="PRO_5045196495" description="Cytochrome c domain-containing protein" evidence="7">
    <location>
        <begin position="26"/>
        <end position="104"/>
    </location>
</feature>
<keyword evidence="3 6" id="KW-0479">Metal-binding</keyword>
<dbReference type="SUPFAM" id="SSF46626">
    <property type="entry name" value="Cytochrome c"/>
    <property type="match status" value="1"/>
</dbReference>
<evidence type="ECO:0000256" key="7">
    <source>
        <dbReference type="SAM" id="SignalP"/>
    </source>
</evidence>
<keyword evidence="4" id="KW-0249">Electron transport</keyword>
<sequence>MTAAPRTLRIAAALLLTAGVTSAWAADGQAVYNNNCAMCHIPGLANAPKFGDKAAWAPRVETGRAALLASAIKGKGAMPPKAGNPKLTDDEVAAALDHMLAAVK</sequence>
<evidence type="ECO:0000256" key="6">
    <source>
        <dbReference type="PROSITE-ProRule" id="PRU00433"/>
    </source>
</evidence>
<dbReference type="PRINTS" id="PR00607">
    <property type="entry name" value="CYTCHROMECIE"/>
</dbReference>
<dbReference type="Proteomes" id="UP001057498">
    <property type="component" value="Chromosome"/>
</dbReference>
<accession>A0ABM7YS70</accession>
<proteinExistence type="predicted"/>
<evidence type="ECO:0000313" key="9">
    <source>
        <dbReference type="EMBL" id="BDI07431.1"/>
    </source>
</evidence>
<dbReference type="RefSeq" id="WP_251970622.1">
    <property type="nucleotide sequence ID" value="NZ_AP025730.1"/>
</dbReference>
<feature type="signal peptide" evidence="7">
    <location>
        <begin position="1"/>
        <end position="25"/>
    </location>
</feature>
<keyword evidence="2 6" id="KW-0349">Heme</keyword>
<evidence type="ECO:0000256" key="1">
    <source>
        <dbReference type="ARBA" id="ARBA00022448"/>
    </source>
</evidence>
<gene>
    <name evidence="9" type="ORF">CATMQ487_44010</name>
</gene>
<keyword evidence="10" id="KW-1185">Reference proteome</keyword>
<dbReference type="InterPro" id="IPR002323">
    <property type="entry name" value="Cyt_CIE"/>
</dbReference>
<evidence type="ECO:0000256" key="3">
    <source>
        <dbReference type="ARBA" id="ARBA00022723"/>
    </source>
</evidence>
<dbReference type="EMBL" id="AP025730">
    <property type="protein sequence ID" value="BDI07431.1"/>
    <property type="molecule type" value="Genomic_DNA"/>
</dbReference>
<organism evidence="9 10">
    <name type="scientific">Sphaerotilus microaerophilus</name>
    <dbReference type="NCBI Taxonomy" id="2914710"/>
    <lineage>
        <taxon>Bacteria</taxon>
        <taxon>Pseudomonadati</taxon>
        <taxon>Pseudomonadota</taxon>
        <taxon>Betaproteobacteria</taxon>
        <taxon>Burkholderiales</taxon>
        <taxon>Sphaerotilaceae</taxon>
        <taxon>Sphaerotilus</taxon>
    </lineage>
</organism>
<evidence type="ECO:0000256" key="4">
    <source>
        <dbReference type="ARBA" id="ARBA00022982"/>
    </source>
</evidence>
<name>A0ABM7YS70_9BURK</name>
<dbReference type="InterPro" id="IPR009056">
    <property type="entry name" value="Cyt_c-like_dom"/>
</dbReference>
<feature type="domain" description="Cytochrome c" evidence="8">
    <location>
        <begin position="23"/>
        <end position="103"/>
    </location>
</feature>
<protein>
    <recommendedName>
        <fullName evidence="8">Cytochrome c domain-containing protein</fullName>
    </recommendedName>
</protein>
<dbReference type="Gene3D" id="1.10.760.10">
    <property type="entry name" value="Cytochrome c-like domain"/>
    <property type="match status" value="1"/>
</dbReference>
<dbReference type="PANTHER" id="PTHR40942:SF4">
    <property type="entry name" value="CYTOCHROME C5"/>
    <property type="match status" value="1"/>
</dbReference>
<evidence type="ECO:0000259" key="8">
    <source>
        <dbReference type="PROSITE" id="PS51007"/>
    </source>
</evidence>
<reference evidence="9" key="1">
    <citation type="submission" date="2022-04" db="EMBL/GenBank/DDBJ databases">
        <title>Whole genome sequence of Sphaerotilus sp. FB-5.</title>
        <authorList>
            <person name="Takeda M."/>
            <person name="Narihara S."/>
            <person name="Akimoto M."/>
            <person name="Akimoto R."/>
            <person name="Nishiyashiki S."/>
            <person name="Murakami T."/>
        </authorList>
    </citation>
    <scope>NUCLEOTIDE SEQUENCE</scope>
    <source>
        <strain evidence="9">FB-5</strain>
    </source>
</reference>